<evidence type="ECO:0000256" key="2">
    <source>
        <dbReference type="ARBA" id="ARBA00023108"/>
    </source>
</evidence>
<dbReference type="AlphaFoldDB" id="B4JV12"/>
<gene>
    <name evidence="5" type="primary">Dgri\GH17381</name>
    <name evidence="5" type="ORF">Dgri_GH17381</name>
</gene>
<dbReference type="SMART" id="SM00700">
    <property type="entry name" value="JHBP"/>
    <property type="match status" value="1"/>
</dbReference>
<dbReference type="GO" id="GO:0005615">
    <property type="term" value="C:extracellular space"/>
    <property type="evidence" value="ECO:0007669"/>
    <property type="project" value="TreeGrafter"/>
</dbReference>
<keyword evidence="1 4" id="KW-0732">Signal</keyword>
<reference evidence="5 6" key="1">
    <citation type="journal article" date="2007" name="Nature">
        <title>Evolution of genes and genomes on the Drosophila phylogeny.</title>
        <authorList>
            <consortium name="Drosophila 12 Genomes Consortium"/>
            <person name="Clark A.G."/>
            <person name="Eisen M.B."/>
            <person name="Smith D.R."/>
            <person name="Bergman C.M."/>
            <person name="Oliver B."/>
            <person name="Markow T.A."/>
            <person name="Kaufman T.C."/>
            <person name="Kellis M."/>
            <person name="Gelbart W."/>
            <person name="Iyer V.N."/>
            <person name="Pollard D.A."/>
            <person name="Sackton T.B."/>
            <person name="Larracuente A.M."/>
            <person name="Singh N.D."/>
            <person name="Abad J.P."/>
            <person name="Abt D.N."/>
            <person name="Adryan B."/>
            <person name="Aguade M."/>
            <person name="Akashi H."/>
            <person name="Anderson W.W."/>
            <person name="Aquadro C.F."/>
            <person name="Ardell D.H."/>
            <person name="Arguello R."/>
            <person name="Artieri C.G."/>
            <person name="Barbash D.A."/>
            <person name="Barker D."/>
            <person name="Barsanti P."/>
            <person name="Batterham P."/>
            <person name="Batzoglou S."/>
            <person name="Begun D."/>
            <person name="Bhutkar A."/>
            <person name="Blanco E."/>
            <person name="Bosak S.A."/>
            <person name="Bradley R.K."/>
            <person name="Brand A.D."/>
            <person name="Brent M.R."/>
            <person name="Brooks A.N."/>
            <person name="Brown R.H."/>
            <person name="Butlin R.K."/>
            <person name="Caggese C."/>
            <person name="Calvi B.R."/>
            <person name="Bernardo de Carvalho A."/>
            <person name="Caspi A."/>
            <person name="Castrezana S."/>
            <person name="Celniker S.E."/>
            <person name="Chang J.L."/>
            <person name="Chapple C."/>
            <person name="Chatterji S."/>
            <person name="Chinwalla A."/>
            <person name="Civetta A."/>
            <person name="Clifton S.W."/>
            <person name="Comeron J.M."/>
            <person name="Costello J.C."/>
            <person name="Coyne J.A."/>
            <person name="Daub J."/>
            <person name="David R.G."/>
            <person name="Delcher A.L."/>
            <person name="Delehaunty K."/>
            <person name="Do C.B."/>
            <person name="Ebling H."/>
            <person name="Edwards K."/>
            <person name="Eickbush T."/>
            <person name="Evans J.D."/>
            <person name="Filipski A."/>
            <person name="Findeiss S."/>
            <person name="Freyhult E."/>
            <person name="Fulton L."/>
            <person name="Fulton R."/>
            <person name="Garcia A.C."/>
            <person name="Gardiner A."/>
            <person name="Garfield D.A."/>
            <person name="Garvin B.E."/>
            <person name="Gibson G."/>
            <person name="Gilbert D."/>
            <person name="Gnerre S."/>
            <person name="Godfrey J."/>
            <person name="Good R."/>
            <person name="Gotea V."/>
            <person name="Gravely B."/>
            <person name="Greenberg A.J."/>
            <person name="Griffiths-Jones S."/>
            <person name="Gross S."/>
            <person name="Guigo R."/>
            <person name="Gustafson E.A."/>
            <person name="Haerty W."/>
            <person name="Hahn M.W."/>
            <person name="Halligan D.L."/>
            <person name="Halpern A.L."/>
            <person name="Halter G.M."/>
            <person name="Han M.V."/>
            <person name="Heger A."/>
            <person name="Hillier L."/>
            <person name="Hinrichs A.S."/>
            <person name="Holmes I."/>
            <person name="Hoskins R.A."/>
            <person name="Hubisz M.J."/>
            <person name="Hultmark D."/>
            <person name="Huntley M.A."/>
            <person name="Jaffe D.B."/>
            <person name="Jagadeeshan S."/>
            <person name="Jeck W.R."/>
            <person name="Johnson J."/>
            <person name="Jones C.D."/>
            <person name="Jordan W.C."/>
            <person name="Karpen G.H."/>
            <person name="Kataoka E."/>
            <person name="Keightley P.D."/>
            <person name="Kheradpour P."/>
            <person name="Kirkness E.F."/>
            <person name="Koerich L.B."/>
            <person name="Kristiansen K."/>
            <person name="Kudrna D."/>
            <person name="Kulathinal R.J."/>
            <person name="Kumar S."/>
            <person name="Kwok R."/>
            <person name="Lander E."/>
            <person name="Langley C.H."/>
            <person name="Lapoint R."/>
            <person name="Lazzaro B.P."/>
            <person name="Lee S.J."/>
            <person name="Levesque L."/>
            <person name="Li R."/>
            <person name="Lin C.F."/>
            <person name="Lin M.F."/>
            <person name="Lindblad-Toh K."/>
            <person name="Llopart A."/>
            <person name="Long M."/>
            <person name="Low L."/>
            <person name="Lozovsky E."/>
            <person name="Lu J."/>
            <person name="Luo M."/>
            <person name="Machado C.A."/>
            <person name="Makalowski W."/>
            <person name="Marzo M."/>
            <person name="Matsuda M."/>
            <person name="Matzkin L."/>
            <person name="McAllister B."/>
            <person name="McBride C.S."/>
            <person name="McKernan B."/>
            <person name="McKernan K."/>
            <person name="Mendez-Lago M."/>
            <person name="Minx P."/>
            <person name="Mollenhauer M.U."/>
            <person name="Montooth K."/>
            <person name="Mount S.M."/>
            <person name="Mu X."/>
            <person name="Myers E."/>
            <person name="Negre B."/>
            <person name="Newfeld S."/>
            <person name="Nielsen R."/>
            <person name="Noor M.A."/>
            <person name="O'Grady P."/>
            <person name="Pachter L."/>
            <person name="Papaceit M."/>
            <person name="Parisi M.J."/>
            <person name="Parisi M."/>
            <person name="Parts L."/>
            <person name="Pedersen J.S."/>
            <person name="Pesole G."/>
            <person name="Phillippy A.M."/>
            <person name="Ponting C.P."/>
            <person name="Pop M."/>
            <person name="Porcelli D."/>
            <person name="Powell J.R."/>
            <person name="Prohaska S."/>
            <person name="Pruitt K."/>
            <person name="Puig M."/>
            <person name="Quesneville H."/>
            <person name="Ram K.R."/>
            <person name="Rand D."/>
            <person name="Rasmussen M.D."/>
            <person name="Reed L.K."/>
            <person name="Reenan R."/>
            <person name="Reily A."/>
            <person name="Remington K.A."/>
            <person name="Rieger T.T."/>
            <person name="Ritchie M.G."/>
            <person name="Robin C."/>
            <person name="Rogers Y.H."/>
            <person name="Rohde C."/>
            <person name="Rozas J."/>
            <person name="Rubenfield M.J."/>
            <person name="Ruiz A."/>
            <person name="Russo S."/>
            <person name="Salzberg S.L."/>
            <person name="Sanchez-Gracia A."/>
            <person name="Saranga D.J."/>
            <person name="Sato H."/>
            <person name="Schaeffer S.W."/>
            <person name="Schatz M.C."/>
            <person name="Schlenke T."/>
            <person name="Schwartz R."/>
            <person name="Segarra C."/>
            <person name="Singh R.S."/>
            <person name="Sirot L."/>
            <person name="Sirota M."/>
            <person name="Sisneros N.B."/>
            <person name="Smith C.D."/>
            <person name="Smith T.F."/>
            <person name="Spieth J."/>
            <person name="Stage D.E."/>
            <person name="Stark A."/>
            <person name="Stephan W."/>
            <person name="Strausberg R.L."/>
            <person name="Strempel S."/>
            <person name="Sturgill D."/>
            <person name="Sutton G."/>
            <person name="Sutton G.G."/>
            <person name="Tao W."/>
            <person name="Teichmann S."/>
            <person name="Tobari Y.N."/>
            <person name="Tomimura Y."/>
            <person name="Tsolas J.M."/>
            <person name="Valente V.L."/>
            <person name="Venter E."/>
            <person name="Venter J.C."/>
            <person name="Vicario S."/>
            <person name="Vieira F.G."/>
            <person name="Vilella A.J."/>
            <person name="Villasante A."/>
            <person name="Walenz B."/>
            <person name="Wang J."/>
            <person name="Wasserman M."/>
            <person name="Watts T."/>
            <person name="Wilson D."/>
            <person name="Wilson R.K."/>
            <person name="Wing R.A."/>
            <person name="Wolfner M.F."/>
            <person name="Wong A."/>
            <person name="Wong G.K."/>
            <person name="Wu C.I."/>
            <person name="Wu G."/>
            <person name="Yamamoto D."/>
            <person name="Yang H.P."/>
            <person name="Yang S.P."/>
            <person name="Yorke J.A."/>
            <person name="Yoshida K."/>
            <person name="Zdobnov E."/>
            <person name="Zhang P."/>
            <person name="Zhang Y."/>
            <person name="Zimin A.V."/>
            <person name="Baldwin J."/>
            <person name="Abdouelleil A."/>
            <person name="Abdulkadir J."/>
            <person name="Abebe A."/>
            <person name="Abera B."/>
            <person name="Abreu J."/>
            <person name="Acer S.C."/>
            <person name="Aftuck L."/>
            <person name="Alexander A."/>
            <person name="An P."/>
            <person name="Anderson E."/>
            <person name="Anderson S."/>
            <person name="Arachi H."/>
            <person name="Azer M."/>
            <person name="Bachantsang P."/>
            <person name="Barry A."/>
            <person name="Bayul T."/>
            <person name="Berlin A."/>
            <person name="Bessette D."/>
            <person name="Bloom T."/>
            <person name="Blye J."/>
            <person name="Boguslavskiy L."/>
            <person name="Bonnet C."/>
            <person name="Boukhgalter B."/>
            <person name="Bourzgui I."/>
            <person name="Brown A."/>
            <person name="Cahill P."/>
            <person name="Channer S."/>
            <person name="Cheshatsang Y."/>
            <person name="Chuda L."/>
            <person name="Citroen M."/>
            <person name="Collymore A."/>
            <person name="Cooke P."/>
            <person name="Costello M."/>
            <person name="D'Aco K."/>
            <person name="Daza R."/>
            <person name="De Haan G."/>
            <person name="DeGray S."/>
            <person name="DeMaso C."/>
            <person name="Dhargay N."/>
            <person name="Dooley K."/>
            <person name="Dooley E."/>
            <person name="Doricent M."/>
            <person name="Dorje P."/>
            <person name="Dorjee K."/>
            <person name="Dupes A."/>
            <person name="Elong R."/>
            <person name="Falk J."/>
            <person name="Farina A."/>
            <person name="Faro S."/>
            <person name="Ferguson D."/>
            <person name="Fisher S."/>
            <person name="Foley C.D."/>
            <person name="Franke A."/>
            <person name="Friedrich D."/>
            <person name="Gadbois L."/>
            <person name="Gearin G."/>
            <person name="Gearin C.R."/>
            <person name="Giannoukos G."/>
            <person name="Goode T."/>
            <person name="Graham J."/>
            <person name="Grandbois E."/>
            <person name="Grewal S."/>
            <person name="Gyaltsen K."/>
            <person name="Hafez N."/>
            <person name="Hagos B."/>
            <person name="Hall J."/>
            <person name="Henson C."/>
            <person name="Hollinger A."/>
            <person name="Honan T."/>
            <person name="Huard M.D."/>
            <person name="Hughes L."/>
            <person name="Hurhula B."/>
            <person name="Husby M.E."/>
            <person name="Kamat A."/>
            <person name="Kanga B."/>
            <person name="Kashin S."/>
            <person name="Khazanovich D."/>
            <person name="Kisner P."/>
            <person name="Lance K."/>
            <person name="Lara M."/>
            <person name="Lee W."/>
            <person name="Lennon N."/>
            <person name="Letendre F."/>
            <person name="LeVine R."/>
            <person name="Lipovsky A."/>
            <person name="Liu X."/>
            <person name="Liu J."/>
            <person name="Liu S."/>
            <person name="Lokyitsang T."/>
            <person name="Lokyitsang Y."/>
            <person name="Lubonja R."/>
            <person name="Lui A."/>
            <person name="MacDonald P."/>
            <person name="Magnisalis V."/>
            <person name="Maru K."/>
            <person name="Matthews C."/>
            <person name="McCusker W."/>
            <person name="McDonough S."/>
            <person name="Mehta T."/>
            <person name="Meldrim J."/>
            <person name="Meneus L."/>
            <person name="Mihai O."/>
            <person name="Mihalev A."/>
            <person name="Mihova T."/>
            <person name="Mittelman R."/>
            <person name="Mlenga V."/>
            <person name="Montmayeur A."/>
            <person name="Mulrain L."/>
            <person name="Navidi A."/>
            <person name="Naylor J."/>
            <person name="Negash T."/>
            <person name="Nguyen T."/>
            <person name="Nguyen N."/>
            <person name="Nicol R."/>
            <person name="Norbu C."/>
            <person name="Norbu N."/>
            <person name="Novod N."/>
            <person name="O'Neill B."/>
            <person name="Osman S."/>
            <person name="Markiewicz E."/>
            <person name="Oyono O.L."/>
            <person name="Patti C."/>
            <person name="Phunkhang P."/>
            <person name="Pierre F."/>
            <person name="Priest M."/>
            <person name="Raghuraman S."/>
            <person name="Rege F."/>
            <person name="Reyes R."/>
            <person name="Rise C."/>
            <person name="Rogov P."/>
            <person name="Ross K."/>
            <person name="Ryan E."/>
            <person name="Settipalli S."/>
            <person name="Shea T."/>
            <person name="Sherpa N."/>
            <person name="Shi L."/>
            <person name="Shih D."/>
            <person name="Sparrow T."/>
            <person name="Spaulding J."/>
            <person name="Stalker J."/>
            <person name="Stange-Thomann N."/>
            <person name="Stavropoulos S."/>
            <person name="Stone C."/>
            <person name="Strader C."/>
            <person name="Tesfaye S."/>
            <person name="Thomson T."/>
            <person name="Thoulutsang Y."/>
            <person name="Thoulutsang D."/>
            <person name="Topham K."/>
            <person name="Topping I."/>
            <person name="Tsamla T."/>
            <person name="Vassiliev H."/>
            <person name="Vo A."/>
            <person name="Wangchuk T."/>
            <person name="Wangdi T."/>
            <person name="Weiand M."/>
            <person name="Wilkinson J."/>
            <person name="Wilson A."/>
            <person name="Yadav S."/>
            <person name="Young G."/>
            <person name="Yu Q."/>
            <person name="Zembek L."/>
            <person name="Zhong D."/>
            <person name="Zimmer A."/>
            <person name="Zwirko Z."/>
            <person name="Jaffe D.B."/>
            <person name="Alvarez P."/>
            <person name="Brockman W."/>
            <person name="Butler J."/>
            <person name="Chin C."/>
            <person name="Gnerre S."/>
            <person name="Grabherr M."/>
            <person name="Kleber M."/>
            <person name="Mauceli E."/>
            <person name="MacCallum I."/>
        </authorList>
    </citation>
    <scope>NUCLEOTIDE SEQUENCE [LARGE SCALE GENOMIC DNA]</scope>
    <source>
        <strain evidence="6">Tucson 15287-2541.00</strain>
    </source>
</reference>
<dbReference type="STRING" id="7222.B4JV12"/>
<dbReference type="InterPro" id="IPR038606">
    <property type="entry name" value="To_sf"/>
</dbReference>
<dbReference type="OMA" id="TTRFHMH"/>
<feature type="chain" id="PRO_5002809973" evidence="4">
    <location>
        <begin position="19"/>
        <end position="246"/>
    </location>
</feature>
<proteinExistence type="inferred from homology"/>
<dbReference type="Gene3D" id="3.15.10.30">
    <property type="entry name" value="Haemolymph juvenile hormone binding protein"/>
    <property type="match status" value="1"/>
</dbReference>
<dbReference type="Proteomes" id="UP000001070">
    <property type="component" value="Unassembled WGS sequence"/>
</dbReference>
<dbReference type="GO" id="GO:0007623">
    <property type="term" value="P:circadian rhythm"/>
    <property type="evidence" value="ECO:0007669"/>
    <property type="project" value="UniProtKB-ARBA"/>
</dbReference>
<dbReference type="KEGG" id="dgr:6568315"/>
<feature type="signal peptide" evidence="4">
    <location>
        <begin position="1"/>
        <end position="18"/>
    </location>
</feature>
<dbReference type="EMBL" id="CH916374">
    <property type="protein sequence ID" value="EDV91332.1"/>
    <property type="molecule type" value="Genomic_DNA"/>
</dbReference>
<evidence type="ECO:0000256" key="3">
    <source>
        <dbReference type="ARBA" id="ARBA00060902"/>
    </source>
</evidence>
<dbReference type="SMR" id="B4JV12"/>
<evidence type="ECO:0000313" key="6">
    <source>
        <dbReference type="Proteomes" id="UP000001070"/>
    </source>
</evidence>
<dbReference type="HOGENOM" id="CLU_069908_0_0_1"/>
<organism evidence="6">
    <name type="scientific">Drosophila grimshawi</name>
    <name type="common">Hawaiian fruit fly</name>
    <name type="synonym">Idiomyia grimshawi</name>
    <dbReference type="NCBI Taxonomy" id="7222"/>
    <lineage>
        <taxon>Eukaryota</taxon>
        <taxon>Metazoa</taxon>
        <taxon>Ecdysozoa</taxon>
        <taxon>Arthropoda</taxon>
        <taxon>Hexapoda</taxon>
        <taxon>Insecta</taxon>
        <taxon>Pterygota</taxon>
        <taxon>Neoptera</taxon>
        <taxon>Endopterygota</taxon>
        <taxon>Diptera</taxon>
        <taxon>Brachycera</taxon>
        <taxon>Muscomorpha</taxon>
        <taxon>Ephydroidea</taxon>
        <taxon>Drosophilidae</taxon>
        <taxon>Drosophila</taxon>
        <taxon>Hawaiian Drosophila</taxon>
    </lineage>
</organism>
<comment type="similarity">
    <text evidence="3">Belongs to the TO family.</text>
</comment>
<evidence type="ECO:0000256" key="4">
    <source>
        <dbReference type="SAM" id="SignalP"/>
    </source>
</evidence>
<accession>B4JV12</accession>
<dbReference type="PhylomeDB" id="B4JV12"/>
<dbReference type="PANTHER" id="PTHR11008:SF40">
    <property type="entry name" value="PROTEIN TAKEOUT"/>
    <property type="match status" value="1"/>
</dbReference>
<keyword evidence="2" id="KW-0090">Biological rhythms</keyword>
<dbReference type="OrthoDB" id="8190514at2759"/>
<keyword evidence="6" id="KW-1185">Reference proteome</keyword>
<dbReference type="InterPro" id="IPR010562">
    <property type="entry name" value="Haemolymph_juvenile_hormone-bd"/>
</dbReference>
<dbReference type="Pfam" id="PF06585">
    <property type="entry name" value="JHBP"/>
    <property type="match status" value="1"/>
</dbReference>
<dbReference type="FunFam" id="3.15.10.30:FF:000001">
    <property type="entry name" value="Takeout-like protein 1"/>
    <property type="match status" value="1"/>
</dbReference>
<protein>
    <submittedName>
        <fullName evidence="5">GH17381</fullName>
    </submittedName>
</protein>
<dbReference type="InParanoid" id="B4JV12"/>
<dbReference type="eggNOG" id="ENOG502SQ21">
    <property type="taxonomic scope" value="Eukaryota"/>
</dbReference>
<name>B4JV12_DROGR</name>
<evidence type="ECO:0000313" key="5">
    <source>
        <dbReference type="EMBL" id="EDV91332.1"/>
    </source>
</evidence>
<dbReference type="FunCoup" id="B4JV12">
    <property type="interactions" value="30"/>
</dbReference>
<evidence type="ECO:0000256" key="1">
    <source>
        <dbReference type="ARBA" id="ARBA00022729"/>
    </source>
</evidence>
<dbReference type="PANTHER" id="PTHR11008">
    <property type="entry name" value="PROTEIN TAKEOUT-LIKE PROTEIN"/>
    <property type="match status" value="1"/>
</dbReference>
<sequence>MSRITCIAIFCAILTVQAKFPNDPKACKYGDGECIVKFINDLVSKKSATGDRDINLVQIDPLPVAKLQLKQGEDSPVNIDLTFTDNKLVGLSTMTYTKVKGFGKNLAQKHELLWNIKKISVLGPYTISGKVLILPISGNGVSNMTMVNAEAKTTFIGKPIEKNGETYMDVTNFKLYLNPERIYYHFTNLFNGDKALGDNMNAFLNDNWEAIFGEVKLSLESAFGEVYHAIIRNVFTKYPYDKYFID</sequence>